<evidence type="ECO:0000313" key="2">
    <source>
        <dbReference type="EMBL" id="GAA4682214.1"/>
    </source>
</evidence>
<sequence length="615" mass="67767">MKRDAYGRLDENSYPLFHQVGPTPPSTPWAIRLADESGIYRLLCFDFDGKEAGAVSCELMERAVDDCDELSALLTEHGVSHVVCQSSGTGGRHIWIAPQDGAPAPLVAALARAARARFQTLDHGMLCNPTEGAARPPLSPHRDGSTSLLLRGIAETLTARDASVAGLVEVTEALEATRPALRPHDSAPSGPTDERHRPHRRLSRAGEAHMSTIEGGSNPSWTGFMCLLSAAVAGWSLRDVQHAARTAPGMEHYRTKNTGRGSRRKRDLHEGQARLERQWEKAHQYAALYRSLPQVREPQDYTELISVVDSVNDLLHRLQVTPGRWSSEAGQSRQSILQALAFLTLQTGKQVVAASIRDLALATGLGRTTAATALHSLERDRFIQRISAAGQGNAAEWQLTPALSTGSVTVRSQLLNNPRPPAGLFDKRAELVSRLERSLLESRHDLFTRAGLGHRAGALFARLGEKVSVTVDSAAGLLGVTPRYAATILSRLRHHRLIIRNGKGWARSKRDLRDHAARSTGVSGYLQARAERYEAERQTWAWWQAELETMNSSPMARPRRPHVTSRPLFTDLPGERIWPRYPRRVDARADHKSARQLVLEGALNPESRFQYLGAA</sequence>
<keyword evidence="3" id="KW-1185">Reference proteome</keyword>
<evidence type="ECO:0000256" key="1">
    <source>
        <dbReference type="SAM" id="MobiDB-lite"/>
    </source>
</evidence>
<dbReference type="EMBL" id="BAABLM010000007">
    <property type="protein sequence ID" value="GAA4682214.1"/>
    <property type="molecule type" value="Genomic_DNA"/>
</dbReference>
<protein>
    <recommendedName>
        <fullName evidence="4">MarR family protein</fullName>
    </recommendedName>
</protein>
<name>A0ABP8W5R0_9MICO</name>
<proteinExistence type="predicted"/>
<evidence type="ECO:0000313" key="3">
    <source>
        <dbReference type="Proteomes" id="UP001501295"/>
    </source>
</evidence>
<dbReference type="Proteomes" id="UP001501295">
    <property type="component" value="Unassembled WGS sequence"/>
</dbReference>
<gene>
    <name evidence="2" type="ORF">GCM10025780_29500</name>
</gene>
<feature type="region of interest" description="Disordered" evidence="1">
    <location>
        <begin position="177"/>
        <end position="215"/>
    </location>
</feature>
<reference evidence="3" key="1">
    <citation type="journal article" date="2019" name="Int. J. Syst. Evol. Microbiol.">
        <title>The Global Catalogue of Microorganisms (GCM) 10K type strain sequencing project: providing services to taxonomists for standard genome sequencing and annotation.</title>
        <authorList>
            <consortium name="The Broad Institute Genomics Platform"/>
            <consortium name="The Broad Institute Genome Sequencing Center for Infectious Disease"/>
            <person name="Wu L."/>
            <person name="Ma J."/>
        </authorList>
    </citation>
    <scope>NUCLEOTIDE SEQUENCE [LARGE SCALE GENOMIC DNA]</scope>
    <source>
        <strain evidence="3">JCM 18956</strain>
    </source>
</reference>
<evidence type="ECO:0008006" key="4">
    <source>
        <dbReference type="Google" id="ProtNLM"/>
    </source>
</evidence>
<comment type="caution">
    <text evidence="2">The sequence shown here is derived from an EMBL/GenBank/DDBJ whole genome shotgun (WGS) entry which is preliminary data.</text>
</comment>
<accession>A0ABP8W5R0</accession>
<organism evidence="2 3">
    <name type="scientific">Frondihabitans cladoniiphilus</name>
    <dbReference type="NCBI Taxonomy" id="715785"/>
    <lineage>
        <taxon>Bacteria</taxon>
        <taxon>Bacillati</taxon>
        <taxon>Actinomycetota</taxon>
        <taxon>Actinomycetes</taxon>
        <taxon>Micrococcales</taxon>
        <taxon>Microbacteriaceae</taxon>
        <taxon>Frondihabitans</taxon>
    </lineage>
</organism>